<dbReference type="InterPro" id="IPR027417">
    <property type="entry name" value="P-loop_NTPase"/>
</dbReference>
<reference evidence="11 12" key="1">
    <citation type="submission" date="2021-03" db="EMBL/GenBank/DDBJ databases">
        <title>Human Oral Microbial Genomes.</title>
        <authorList>
            <person name="Johnston C.D."/>
            <person name="Chen T."/>
            <person name="Dewhirst F.E."/>
        </authorList>
    </citation>
    <scope>NUCLEOTIDE SEQUENCE [LARGE SCALE GENOMIC DNA]</scope>
    <source>
        <strain evidence="11 12">DSMZ 100122</strain>
    </source>
</reference>
<accession>A0ABX7Y3F7</accession>
<dbReference type="PROSITE" id="PS50893">
    <property type="entry name" value="ABC_TRANSPORTER_2"/>
    <property type="match status" value="2"/>
</dbReference>
<dbReference type="Gene3D" id="3.40.50.300">
    <property type="entry name" value="P-loop containing nucleotide triphosphate hydrolases"/>
    <property type="match status" value="2"/>
</dbReference>
<dbReference type="InterPro" id="IPR003593">
    <property type="entry name" value="AAA+_ATPase"/>
</dbReference>
<keyword evidence="6 11" id="KW-0067">ATP-binding</keyword>
<protein>
    <submittedName>
        <fullName evidence="11">ATP-binding cassette domain-containing protein</fullName>
    </submittedName>
</protein>
<feature type="transmembrane region" description="Helical" evidence="9">
    <location>
        <begin position="596"/>
        <end position="614"/>
    </location>
</feature>
<evidence type="ECO:0000256" key="7">
    <source>
        <dbReference type="ARBA" id="ARBA00022989"/>
    </source>
</evidence>
<keyword evidence="4 9" id="KW-0812">Transmembrane</keyword>
<gene>
    <name evidence="11" type="ORF">J5A65_10670</name>
</gene>
<dbReference type="GO" id="GO:0005524">
    <property type="term" value="F:ATP binding"/>
    <property type="evidence" value="ECO:0007669"/>
    <property type="project" value="UniProtKB-KW"/>
</dbReference>
<dbReference type="SUPFAM" id="SSF52540">
    <property type="entry name" value="P-loop containing nucleoside triphosphate hydrolases"/>
    <property type="match status" value="2"/>
</dbReference>
<comment type="subcellular location">
    <subcellularLocation>
        <location evidence="1">Membrane</location>
        <topology evidence="1">Multi-pass membrane protein</topology>
    </subcellularLocation>
</comment>
<dbReference type="InterPro" id="IPR003339">
    <property type="entry name" value="ABC/ECF_trnsptr_transmembrane"/>
</dbReference>
<feature type="transmembrane region" description="Helical" evidence="9">
    <location>
        <begin position="543"/>
        <end position="560"/>
    </location>
</feature>
<organism evidence="11 12">
    <name type="scientific">Arachnia rubra</name>
    <dbReference type="NCBI Taxonomy" id="1547448"/>
    <lineage>
        <taxon>Bacteria</taxon>
        <taxon>Bacillati</taxon>
        <taxon>Actinomycetota</taxon>
        <taxon>Actinomycetes</taxon>
        <taxon>Propionibacteriales</taxon>
        <taxon>Propionibacteriaceae</taxon>
        <taxon>Arachnia</taxon>
    </lineage>
</organism>
<keyword evidence="12" id="KW-1185">Reference proteome</keyword>
<dbReference type="EMBL" id="CP072384">
    <property type="protein sequence ID" value="QUC07395.1"/>
    <property type="molecule type" value="Genomic_DNA"/>
</dbReference>
<evidence type="ECO:0000259" key="10">
    <source>
        <dbReference type="PROSITE" id="PS50893"/>
    </source>
</evidence>
<dbReference type="RefSeq" id="WP_212321818.1">
    <property type="nucleotide sequence ID" value="NZ_AP024463.1"/>
</dbReference>
<dbReference type="Pfam" id="PF02361">
    <property type="entry name" value="CbiQ"/>
    <property type="match status" value="1"/>
</dbReference>
<comment type="similarity">
    <text evidence="2">Belongs to the ABC transporter superfamily.</text>
</comment>
<keyword evidence="8 9" id="KW-0472">Membrane</keyword>
<evidence type="ECO:0000256" key="1">
    <source>
        <dbReference type="ARBA" id="ARBA00004141"/>
    </source>
</evidence>
<evidence type="ECO:0000256" key="3">
    <source>
        <dbReference type="ARBA" id="ARBA00022448"/>
    </source>
</evidence>
<dbReference type="SMART" id="SM00382">
    <property type="entry name" value="AAA"/>
    <property type="match status" value="2"/>
</dbReference>
<evidence type="ECO:0000256" key="2">
    <source>
        <dbReference type="ARBA" id="ARBA00005417"/>
    </source>
</evidence>
<evidence type="ECO:0000256" key="8">
    <source>
        <dbReference type="ARBA" id="ARBA00023136"/>
    </source>
</evidence>
<feature type="domain" description="ABC transporter" evidence="10">
    <location>
        <begin position="7"/>
        <end position="242"/>
    </location>
</feature>
<dbReference type="InterPro" id="IPR003439">
    <property type="entry name" value="ABC_transporter-like_ATP-bd"/>
</dbReference>
<feature type="domain" description="ABC transporter" evidence="10">
    <location>
        <begin position="278"/>
        <end position="515"/>
    </location>
</feature>
<proteinExistence type="inferred from homology"/>
<dbReference type="PANTHER" id="PTHR43553:SF24">
    <property type="entry name" value="ENERGY-COUPLING FACTOR TRANSPORTER ATP-BINDING PROTEIN ECFA1"/>
    <property type="match status" value="1"/>
</dbReference>
<dbReference type="PANTHER" id="PTHR43553">
    <property type="entry name" value="HEAVY METAL TRANSPORTER"/>
    <property type="match status" value="1"/>
</dbReference>
<dbReference type="Proteomes" id="UP000678513">
    <property type="component" value="Chromosome"/>
</dbReference>
<dbReference type="InterPro" id="IPR015856">
    <property type="entry name" value="ABC_transpr_CbiO/EcfA_su"/>
</dbReference>
<keyword evidence="7 9" id="KW-1133">Transmembrane helix</keyword>
<keyword evidence="5" id="KW-0547">Nucleotide-binding</keyword>
<evidence type="ECO:0000256" key="5">
    <source>
        <dbReference type="ARBA" id="ARBA00022741"/>
    </source>
</evidence>
<dbReference type="InterPro" id="IPR050095">
    <property type="entry name" value="ECF_ABC_transporter_ATP-bd"/>
</dbReference>
<name>A0ABX7Y3F7_9ACTN</name>
<evidence type="ECO:0000313" key="12">
    <source>
        <dbReference type="Proteomes" id="UP000678513"/>
    </source>
</evidence>
<keyword evidence="3" id="KW-0813">Transport</keyword>
<dbReference type="CDD" id="cd03225">
    <property type="entry name" value="ABC_cobalt_CbiO_domain1"/>
    <property type="match status" value="2"/>
</dbReference>
<dbReference type="PROSITE" id="PS00211">
    <property type="entry name" value="ABC_TRANSPORTER_1"/>
    <property type="match status" value="2"/>
</dbReference>
<dbReference type="InterPro" id="IPR017871">
    <property type="entry name" value="ABC_transporter-like_CS"/>
</dbReference>
<dbReference type="CDD" id="cd16914">
    <property type="entry name" value="EcfT"/>
    <property type="match status" value="1"/>
</dbReference>
<feature type="transmembrane region" description="Helical" evidence="9">
    <location>
        <begin position="566"/>
        <end position="584"/>
    </location>
</feature>
<sequence>MAEPGELRAVSLAWRPLGAGRPLLDGIDLKVAAGERVLLAGASGAGKSTLLRAFAGVLEDHAPGELSGEVTVGGLPAAAGRSDVGLVSQQPFDSVVAESVGRDTAFGPENLGLPRPKIHDRVSEALGLVGFPYGPQHSTGALSGGQAQRLALAGVLAMSPRVILLDEPGAMLDAPSAGQLRAAVDDICARIGATLVVADHDIAGWTGIVERLVVIDAGRVIADGPLQEVLESHDSHLLELGLWVPGAPDPEPTEVLLGADRPGGHGEAVASAQRVVADRTPPLTLRSVQRDPSVRVLDGVDMELRAGELVALQGDSGAGKSTLLSVLLGALPVVAGEVRVRDGDDPARLTSRELAAWAGWVPQFAESLMVGDTVLSCLTVTALALGQPQEQLELKALRLLAAVGLEGLEERHPLSLSGGEQRRLAVICAVLHGPAMLLADEPTVGLDRLAWAAVAGVLLEARKAGSGVLVATHDASLVRLTDRQVHLEPVGQVTQQEQGGRSQANPGRPGPASLLERAGPLSLLLGAIMLTVSGLFTKGVMPLGGGVAALVIVGMLLLRFRFPLRWLAPPVIAVVSVAWSNWLLSDPRAVEPALVAALRVAFIVLPGVVAASFLDPTALGDHLGGRLRLPARPVLAVVAALRRLDRFAVLWQEMAQARRVRGIGPGKSLTGKAREWGALCLVLLVESVRQAGRLTIAMDSRGYLAPGPRTWLGESAWTRYDSCVVAVAGVLAAVPHLLTLLN</sequence>
<evidence type="ECO:0000256" key="9">
    <source>
        <dbReference type="SAM" id="Phobius"/>
    </source>
</evidence>
<evidence type="ECO:0000256" key="4">
    <source>
        <dbReference type="ARBA" id="ARBA00022692"/>
    </source>
</evidence>
<evidence type="ECO:0000256" key="6">
    <source>
        <dbReference type="ARBA" id="ARBA00022840"/>
    </source>
</evidence>
<dbReference type="Pfam" id="PF00005">
    <property type="entry name" value="ABC_tran"/>
    <property type="match status" value="2"/>
</dbReference>
<feature type="transmembrane region" description="Helical" evidence="9">
    <location>
        <begin position="518"/>
        <end position="536"/>
    </location>
</feature>
<evidence type="ECO:0000313" key="11">
    <source>
        <dbReference type="EMBL" id="QUC07395.1"/>
    </source>
</evidence>